<dbReference type="EC" id="3.6.1.54" evidence="10"/>
<evidence type="ECO:0000256" key="4">
    <source>
        <dbReference type="ARBA" id="ARBA00022556"/>
    </source>
</evidence>
<feature type="binding site" evidence="10">
    <location>
        <begin position="79"/>
        <end position="80"/>
    </location>
    <ligand>
        <name>substrate</name>
    </ligand>
</feature>
<dbReference type="Pfam" id="PF00149">
    <property type="entry name" value="Metallophos"/>
    <property type="match status" value="1"/>
</dbReference>
<evidence type="ECO:0000256" key="8">
    <source>
        <dbReference type="ARBA" id="ARBA00023136"/>
    </source>
</evidence>
<comment type="pathway">
    <text evidence="10">Glycolipid biosynthesis; lipid IV(A) biosynthesis; lipid IV(A) from (3R)-3-hydroxytetradecanoyl-[acyl-carrier-protein] and UDP-N-acetyl-alpha-D-glucosamine: step 4/6.</text>
</comment>
<protein>
    <recommendedName>
        <fullName evidence="10">UDP-2,3-diacylglucosamine hydrolase</fullName>
        <ecNumber evidence="10">3.6.1.54</ecNumber>
    </recommendedName>
    <alternativeName>
        <fullName evidence="10">UDP-2,3-diacylglucosamine diphosphatase</fullName>
    </alternativeName>
</protein>
<feature type="binding site" evidence="10">
    <location>
        <position position="41"/>
    </location>
    <ligand>
        <name>Mn(2+)</name>
        <dbReference type="ChEBI" id="CHEBI:29035"/>
        <label>2</label>
    </ligand>
</feature>
<evidence type="ECO:0000256" key="7">
    <source>
        <dbReference type="ARBA" id="ARBA00023098"/>
    </source>
</evidence>
<feature type="binding site" evidence="10">
    <location>
        <position position="79"/>
    </location>
    <ligand>
        <name>Mn(2+)</name>
        <dbReference type="ChEBI" id="CHEBI:29035"/>
        <label>2</label>
    </ligand>
</feature>
<dbReference type="EMBL" id="QPGL01000001">
    <property type="protein sequence ID" value="RCS73024.1"/>
    <property type="molecule type" value="Genomic_DNA"/>
</dbReference>
<comment type="caution">
    <text evidence="10">Lacks conserved residue(s) required for the propagation of feature annotation.</text>
</comment>
<dbReference type="CDD" id="cd07398">
    <property type="entry name" value="MPP_YbbF-LpxH"/>
    <property type="match status" value="1"/>
</dbReference>
<keyword evidence="6 10" id="KW-0378">Hydrolase</keyword>
<keyword evidence="4 10" id="KW-0441">Lipid A biosynthesis</keyword>
<accession>A0A368LMA4</accession>
<dbReference type="UniPathway" id="UPA00359">
    <property type="reaction ID" value="UER00480"/>
</dbReference>
<sequence length="248" mass="28396">MTTLFIADLHLSILRPDITECFLTFMRDEAPKAEALYVLGDLFEFWIGDDDDSPFHSSIKNAFKTLTQSGVACYFIQGNRDFLLGKRFCQETGMQLLPETAVIDLYGTPTVILHGDTLCTMDENYQAFRRTVHKPWLQSIFNCIPLFIRRKIVTNVQNKIRAQKKIKHMSIMDVTPQEVVSVFEDNRVIQMIHGHTHRPNIHQHTTSNGLATRIVLGDWYTQGSVLVCNTDGNSLENRQFSLSDQKSQ</sequence>
<dbReference type="InterPro" id="IPR004843">
    <property type="entry name" value="Calcineurin-like_PHP"/>
</dbReference>
<keyword evidence="8 10" id="KW-0472">Membrane</keyword>
<evidence type="ECO:0000313" key="12">
    <source>
        <dbReference type="EMBL" id="RCS73024.1"/>
    </source>
</evidence>
<dbReference type="Proteomes" id="UP000252479">
    <property type="component" value="Unassembled WGS sequence"/>
</dbReference>
<feature type="binding site" evidence="10">
    <location>
        <position position="195"/>
    </location>
    <ligand>
        <name>Mn(2+)</name>
        <dbReference type="ChEBI" id="CHEBI:29035"/>
        <label>2</label>
    </ligand>
</feature>
<dbReference type="HAMAP" id="MF_00575">
    <property type="entry name" value="LpxH"/>
    <property type="match status" value="1"/>
</dbReference>
<feature type="binding site" evidence="10">
    <location>
        <position position="164"/>
    </location>
    <ligand>
        <name>substrate</name>
    </ligand>
</feature>
<proteinExistence type="inferred from homology"/>
<dbReference type="InterPro" id="IPR043461">
    <property type="entry name" value="LpxH-like"/>
</dbReference>
<dbReference type="GO" id="GO:0005737">
    <property type="term" value="C:cytoplasm"/>
    <property type="evidence" value="ECO:0007669"/>
    <property type="project" value="InterPro"/>
</dbReference>
<keyword evidence="13" id="KW-1185">Reference proteome</keyword>
<evidence type="ECO:0000256" key="10">
    <source>
        <dbReference type="HAMAP-Rule" id="MF_00575"/>
    </source>
</evidence>
<evidence type="ECO:0000256" key="6">
    <source>
        <dbReference type="ARBA" id="ARBA00022801"/>
    </source>
</evidence>
<dbReference type="RefSeq" id="WP_086961106.1">
    <property type="nucleotide sequence ID" value="NZ_FUKS01000036.1"/>
</dbReference>
<keyword evidence="7 10" id="KW-0443">Lipid metabolism</keyword>
<evidence type="ECO:0000256" key="9">
    <source>
        <dbReference type="ARBA" id="ARBA00023211"/>
    </source>
</evidence>
<dbReference type="Gene3D" id="3.60.21.10">
    <property type="match status" value="1"/>
</dbReference>
<keyword evidence="2 10" id="KW-0444">Lipid biosynthesis</keyword>
<feature type="binding site" evidence="10">
    <location>
        <position position="197"/>
    </location>
    <ligand>
        <name>Mn(2+)</name>
        <dbReference type="ChEBI" id="CHEBI:29035"/>
        <label>1</label>
    </ligand>
</feature>
<dbReference type="PANTHER" id="PTHR34990:SF1">
    <property type="entry name" value="UDP-2,3-DIACYLGLUCOSAMINE HYDROLASE"/>
    <property type="match status" value="1"/>
</dbReference>
<comment type="subcellular location">
    <subcellularLocation>
        <location evidence="10">Cell inner membrane</location>
        <topology evidence="10">Peripheral membrane protein</topology>
        <orientation evidence="10">Cytoplasmic side</orientation>
    </subcellularLocation>
</comment>
<feature type="binding site" evidence="10">
    <location>
        <position position="41"/>
    </location>
    <ligand>
        <name>Mn(2+)</name>
        <dbReference type="ChEBI" id="CHEBI:29035"/>
        <label>1</label>
    </ligand>
</feature>
<dbReference type="InterPro" id="IPR029052">
    <property type="entry name" value="Metallo-depent_PP-like"/>
</dbReference>
<dbReference type="AlphaFoldDB" id="A0A368LMA4"/>
<dbReference type="NCBIfam" id="NF003743">
    <property type="entry name" value="PRK05340.1"/>
    <property type="match status" value="1"/>
</dbReference>
<dbReference type="NCBIfam" id="TIGR01854">
    <property type="entry name" value="lipid_A_lpxH"/>
    <property type="match status" value="1"/>
</dbReference>
<dbReference type="GeneID" id="303188263"/>
<dbReference type="GO" id="GO:0030145">
    <property type="term" value="F:manganese ion binding"/>
    <property type="evidence" value="ECO:0007669"/>
    <property type="project" value="UniProtKB-UniRule"/>
</dbReference>
<name>A0A368LMA4_9VIBR</name>
<dbReference type="GO" id="GO:0008758">
    <property type="term" value="F:UDP-2,3-diacylglucosamine hydrolase activity"/>
    <property type="evidence" value="ECO:0007669"/>
    <property type="project" value="UniProtKB-UniRule"/>
</dbReference>
<dbReference type="GO" id="GO:0019897">
    <property type="term" value="C:extrinsic component of plasma membrane"/>
    <property type="evidence" value="ECO:0007669"/>
    <property type="project" value="UniProtKB-UniRule"/>
</dbReference>
<gene>
    <name evidence="10 12" type="primary">lpxH</name>
    <name evidence="12" type="ORF">CIK83_04995</name>
</gene>
<evidence type="ECO:0000256" key="3">
    <source>
        <dbReference type="ARBA" id="ARBA00022519"/>
    </source>
</evidence>
<keyword evidence="5 10" id="KW-0479">Metal-binding</keyword>
<evidence type="ECO:0000313" key="13">
    <source>
        <dbReference type="Proteomes" id="UP000252479"/>
    </source>
</evidence>
<reference evidence="12 13" key="1">
    <citation type="journal article" date="2017" name="Elife">
        <title>Extensive horizontal gene transfer in cheese-associated bacteria.</title>
        <authorList>
            <person name="Bonham K.S."/>
            <person name="Wolfe B.E."/>
            <person name="Dutton R.J."/>
        </authorList>
    </citation>
    <scope>NUCLEOTIDE SEQUENCE [LARGE SCALE GENOMIC DNA]</scope>
    <source>
        <strain evidence="12 13">JB196</strain>
    </source>
</reference>
<feature type="domain" description="Calcineurin-like phosphoesterase" evidence="11">
    <location>
        <begin position="1"/>
        <end position="199"/>
    </location>
</feature>
<feature type="binding site" evidence="10">
    <location>
        <position position="122"/>
    </location>
    <ligand>
        <name>substrate</name>
    </ligand>
</feature>
<feature type="binding site" evidence="10">
    <location>
        <position position="195"/>
    </location>
    <ligand>
        <name>substrate</name>
    </ligand>
</feature>
<organism evidence="12 13">
    <name type="scientific">Vibrio casei</name>
    <dbReference type="NCBI Taxonomy" id="673372"/>
    <lineage>
        <taxon>Bacteria</taxon>
        <taxon>Pseudomonadati</taxon>
        <taxon>Pseudomonadota</taxon>
        <taxon>Gammaproteobacteria</taxon>
        <taxon>Vibrionales</taxon>
        <taxon>Vibrionaceae</taxon>
        <taxon>Vibrio</taxon>
    </lineage>
</organism>
<dbReference type="InterPro" id="IPR010138">
    <property type="entry name" value="UDP-diacylglucosamine_Hdrlase"/>
</dbReference>
<evidence type="ECO:0000256" key="5">
    <source>
        <dbReference type="ARBA" id="ARBA00022723"/>
    </source>
</evidence>
<comment type="caution">
    <text evidence="12">The sequence shown here is derived from an EMBL/GenBank/DDBJ whole genome shotgun (WGS) entry which is preliminary data.</text>
</comment>
<comment type="similarity">
    <text evidence="10">Belongs to the LpxH family.</text>
</comment>
<feature type="binding site" evidence="10">
    <location>
        <position position="114"/>
    </location>
    <ligand>
        <name>Mn(2+)</name>
        <dbReference type="ChEBI" id="CHEBI:29035"/>
        <label>2</label>
    </ligand>
</feature>
<feature type="binding site" evidence="10">
    <location>
        <position position="10"/>
    </location>
    <ligand>
        <name>Mn(2+)</name>
        <dbReference type="ChEBI" id="CHEBI:29035"/>
        <label>1</label>
    </ligand>
</feature>
<comment type="catalytic activity">
    <reaction evidence="10">
        <text>UDP-2-N,3-O-bis[(3R)-3-hydroxytetradecanoyl]-alpha-D-glucosamine + H2O = 2-N,3-O-bis[(3R)-3-hydroxytetradecanoyl]-alpha-D-glucosaminyl 1-phosphate + UMP + 2 H(+)</text>
        <dbReference type="Rhea" id="RHEA:25213"/>
        <dbReference type="ChEBI" id="CHEBI:15377"/>
        <dbReference type="ChEBI" id="CHEBI:15378"/>
        <dbReference type="ChEBI" id="CHEBI:57865"/>
        <dbReference type="ChEBI" id="CHEBI:57957"/>
        <dbReference type="ChEBI" id="CHEBI:78847"/>
        <dbReference type="EC" id="3.6.1.54"/>
    </reaction>
</comment>
<feature type="binding site" evidence="10">
    <location>
        <position position="8"/>
    </location>
    <ligand>
        <name>Mn(2+)</name>
        <dbReference type="ChEBI" id="CHEBI:29035"/>
        <label>1</label>
    </ligand>
</feature>
<keyword evidence="1 10" id="KW-1003">Cell membrane</keyword>
<comment type="cofactor">
    <cofactor evidence="10">
        <name>Mn(2+)</name>
        <dbReference type="ChEBI" id="CHEBI:29035"/>
    </cofactor>
    <text evidence="10">Binds 2 Mn(2+) ions per subunit in a binuclear metal center.</text>
</comment>
<evidence type="ECO:0000256" key="2">
    <source>
        <dbReference type="ARBA" id="ARBA00022516"/>
    </source>
</evidence>
<dbReference type="PANTHER" id="PTHR34990">
    <property type="entry name" value="UDP-2,3-DIACYLGLUCOSAMINE HYDROLASE-RELATED"/>
    <property type="match status" value="1"/>
</dbReference>
<keyword evidence="3 10" id="KW-0997">Cell inner membrane</keyword>
<feature type="binding site" evidence="10">
    <location>
        <position position="167"/>
    </location>
    <ligand>
        <name>substrate</name>
    </ligand>
</feature>
<evidence type="ECO:0000259" key="11">
    <source>
        <dbReference type="Pfam" id="PF00149"/>
    </source>
</evidence>
<dbReference type="SUPFAM" id="SSF56300">
    <property type="entry name" value="Metallo-dependent phosphatases"/>
    <property type="match status" value="1"/>
</dbReference>
<evidence type="ECO:0000256" key="1">
    <source>
        <dbReference type="ARBA" id="ARBA00022475"/>
    </source>
</evidence>
<comment type="function">
    <text evidence="10">Hydrolyzes the pyrophosphate bond of UDP-2,3-diacylglucosamine to yield 2,3-diacylglucosamine 1-phosphate (lipid X) and UMP by catalyzing the attack of water at the alpha-P atom. Involved in the biosynthesis of lipid A, a phosphorylated glycolipid that anchors the lipopolysaccharide to the outer membrane of the cell.</text>
</comment>
<keyword evidence="9 10" id="KW-0464">Manganese</keyword>
<dbReference type="GO" id="GO:0009245">
    <property type="term" value="P:lipid A biosynthetic process"/>
    <property type="evidence" value="ECO:0007669"/>
    <property type="project" value="UniProtKB-UniRule"/>
</dbReference>